<dbReference type="SUPFAM" id="SSF46894">
    <property type="entry name" value="C-terminal effector domain of the bipartite response regulators"/>
    <property type="match status" value="1"/>
</dbReference>
<feature type="domain" description="HTH luxR-type" evidence="1">
    <location>
        <begin position="168"/>
        <end position="233"/>
    </location>
</feature>
<reference evidence="2 4" key="1">
    <citation type="submission" date="2024-07" db="EMBL/GenBank/DDBJ databases">
        <title>Description of Labrys sedimenti sp. nov., isolated from a diclofenac-degrading enrichment culture.</title>
        <authorList>
            <person name="Tancsics A."/>
            <person name="Csepanyi A."/>
        </authorList>
    </citation>
    <scope>NUCLEOTIDE SEQUENCE [LARGE SCALE GENOMIC DNA]</scope>
    <source>
        <strain evidence="2 4">LMG 23578</strain>
    </source>
</reference>
<keyword evidence="4" id="KW-1185">Reference proteome</keyword>
<evidence type="ECO:0000313" key="5">
    <source>
        <dbReference type="Proteomes" id="UP001595190"/>
    </source>
</evidence>
<dbReference type="SUPFAM" id="SSF52172">
    <property type="entry name" value="CheY-like"/>
    <property type="match status" value="1"/>
</dbReference>
<dbReference type="PRINTS" id="PR00038">
    <property type="entry name" value="HTHLUXR"/>
</dbReference>
<dbReference type="InterPro" id="IPR051015">
    <property type="entry name" value="EvgA-like"/>
</dbReference>
<dbReference type="EMBL" id="JBFNQD010000004">
    <property type="protein sequence ID" value="MEW9306699.1"/>
    <property type="molecule type" value="Genomic_DNA"/>
</dbReference>
<accession>A0ABV6ZH70</accession>
<evidence type="ECO:0000313" key="3">
    <source>
        <dbReference type="EMBL" id="MFC2251544.1"/>
    </source>
</evidence>
<dbReference type="RefSeq" id="WP_311945096.1">
    <property type="nucleotide sequence ID" value="NZ_JAVSCS010000065.1"/>
</dbReference>
<dbReference type="Proteomes" id="UP001595190">
    <property type="component" value="Unassembled WGS sequence"/>
</dbReference>
<evidence type="ECO:0000313" key="4">
    <source>
        <dbReference type="Proteomes" id="UP001555786"/>
    </source>
</evidence>
<dbReference type="Gene3D" id="3.40.50.2300">
    <property type="match status" value="1"/>
</dbReference>
<dbReference type="Proteomes" id="UP001555786">
    <property type="component" value="Unassembled WGS sequence"/>
</dbReference>
<sequence length="238" mass="25628">MEPIPTSHAPEHDRQGAPWTIAVIDDKQLTRSCLIHSLVSAAPAFSALGYASLADWHQSEEGYGPCIVLFCVTGQKATEAVVGLDLDFVAQHCGDVRVIVVSDIEDPRLVVAALGKGARGYIGMSSSLDVALAAIRLVAAGGIFVPASGLLPSKSRAGFSGEESQDEGVSRQAAFTPKQLAVIQRLRQGESNKIIAYKLNMEECTVKVHIRNIMQKIRARNRTEIAYMTNDLFDGDAH</sequence>
<evidence type="ECO:0000313" key="2">
    <source>
        <dbReference type="EMBL" id="MEW9306699.1"/>
    </source>
</evidence>
<dbReference type="PROSITE" id="PS00622">
    <property type="entry name" value="HTH_LUXR_1"/>
    <property type="match status" value="1"/>
</dbReference>
<comment type="caution">
    <text evidence="3">The sequence shown here is derived from an EMBL/GenBank/DDBJ whole genome shotgun (WGS) entry which is preliminary data.</text>
</comment>
<dbReference type="InterPro" id="IPR000792">
    <property type="entry name" value="Tscrpt_reg_LuxR_C"/>
</dbReference>
<organism evidence="3 5">
    <name type="scientific">Labrys neptuniae</name>
    <dbReference type="NCBI Taxonomy" id="376174"/>
    <lineage>
        <taxon>Bacteria</taxon>
        <taxon>Pseudomonadati</taxon>
        <taxon>Pseudomonadota</taxon>
        <taxon>Alphaproteobacteria</taxon>
        <taxon>Hyphomicrobiales</taxon>
        <taxon>Xanthobacteraceae</taxon>
        <taxon>Labrys</taxon>
    </lineage>
</organism>
<name>A0ABV6ZH70_9HYPH</name>
<protein>
    <submittedName>
        <fullName evidence="3">LuxR C-terminal-related transcriptional regulator</fullName>
    </submittedName>
    <submittedName>
        <fullName evidence="2">Response regulator transcription factor</fullName>
    </submittedName>
</protein>
<dbReference type="CDD" id="cd06170">
    <property type="entry name" value="LuxR_C_like"/>
    <property type="match status" value="1"/>
</dbReference>
<dbReference type="SMART" id="SM00421">
    <property type="entry name" value="HTH_LUXR"/>
    <property type="match status" value="1"/>
</dbReference>
<reference evidence="3 5" key="2">
    <citation type="submission" date="2024-09" db="EMBL/GenBank/DDBJ databases">
        <title>Description of Labrys sedimenti sp. nov., isolated from a diclofenac-degrading enrichment culture, and genome-based reclassification of Labrys portucalensis as a later heterotypic synonym of Labrys neptuniae.</title>
        <authorList>
            <person name="Tancsics A."/>
            <person name="Csepanyi A."/>
        </authorList>
    </citation>
    <scope>NUCLEOTIDE SEQUENCE [LARGE SCALE GENOMIC DNA]</scope>
    <source>
        <strain evidence="3 5">LMG 23412</strain>
    </source>
</reference>
<evidence type="ECO:0000259" key="1">
    <source>
        <dbReference type="PROSITE" id="PS50043"/>
    </source>
</evidence>
<dbReference type="PROSITE" id="PS50043">
    <property type="entry name" value="HTH_LUXR_2"/>
    <property type="match status" value="1"/>
</dbReference>
<dbReference type="InterPro" id="IPR011006">
    <property type="entry name" value="CheY-like_superfamily"/>
</dbReference>
<dbReference type="InterPro" id="IPR016032">
    <property type="entry name" value="Sig_transdc_resp-reg_C-effctor"/>
</dbReference>
<dbReference type="PANTHER" id="PTHR45566">
    <property type="entry name" value="HTH-TYPE TRANSCRIPTIONAL REGULATOR YHJB-RELATED"/>
    <property type="match status" value="1"/>
</dbReference>
<dbReference type="Pfam" id="PF00196">
    <property type="entry name" value="GerE"/>
    <property type="match status" value="1"/>
</dbReference>
<dbReference type="PANTHER" id="PTHR45566:SF1">
    <property type="entry name" value="HTH-TYPE TRANSCRIPTIONAL REGULATOR YHJB-RELATED"/>
    <property type="match status" value="1"/>
</dbReference>
<proteinExistence type="predicted"/>
<dbReference type="EMBL" id="JBHGPK010000007">
    <property type="protein sequence ID" value="MFC2251544.1"/>
    <property type="molecule type" value="Genomic_DNA"/>
</dbReference>
<gene>
    <name evidence="2" type="ORF">ABXS05_14205</name>
    <name evidence="3" type="ORF">ACETRX_18070</name>
</gene>